<evidence type="ECO:0000256" key="2">
    <source>
        <dbReference type="SAM" id="Phobius"/>
    </source>
</evidence>
<keyword evidence="2" id="KW-1133">Transmembrane helix</keyword>
<proteinExistence type="inferred from homology"/>
<dbReference type="PANTHER" id="PTHR30443">
    <property type="entry name" value="INNER MEMBRANE PROTEIN"/>
    <property type="match status" value="1"/>
</dbReference>
<name>A0AAV2VU27_9VIBR</name>
<dbReference type="Pfam" id="PF00884">
    <property type="entry name" value="Sulfatase"/>
    <property type="match status" value="1"/>
</dbReference>
<reference evidence="4 5" key="1">
    <citation type="journal article" date="2013" name="ISME J.">
        <title>Comparative genomics of pathogenic lineages of Vibrio nigripulchritudo identifies virulence-associated traits.</title>
        <authorList>
            <person name="Goudenege D."/>
            <person name="Labreuche Y."/>
            <person name="Krin E."/>
            <person name="Ansquer D."/>
            <person name="Mangenot S."/>
            <person name="Calteau A."/>
            <person name="Medigue C."/>
            <person name="Mazel D."/>
            <person name="Polz M.F."/>
            <person name="Le Roux F."/>
        </authorList>
    </citation>
    <scope>NUCLEOTIDE SEQUENCE [LARGE SCALE GENOMIC DNA]</scope>
    <source>
        <strain evidence="4 5">SOn1</strain>
    </source>
</reference>
<dbReference type="GO" id="GO:0016776">
    <property type="term" value="F:phosphotransferase activity, phosphate group as acceptor"/>
    <property type="evidence" value="ECO:0007669"/>
    <property type="project" value="TreeGrafter"/>
</dbReference>
<sequence>MTLQHKIRNTLLLTVLLSAALYFAEYLLRSITDITSSQNISESLQISLMLSLLIVFSTKKFKIFLSAFISIALIFQSSNALFYGGWIDPVNLYLFFENLSEVVNILPKLSLSIILKSLAFIVASIALLYWCYRLAKDSLGYKTANILILLIFIFQPIRDGLLYPEKIEKRFTKDTHSLIRSFHNSYGIFASMLISDATGGNLYSSFRQDEYQDLRNSSSETPNIFIYFGESLSSKYMGEYGYHLDTTPIISQLIEDSNIHALSKETIAGAAATMPSSVRFFHMIDKPDARKQASSFNTSLFRYAKLAGYETTYLSTQGESYVNHIYKLIAGKYSDYYFTPPLMDSRFNDRQESDDRLAIDQFANLELQEPFFAVLQPNGSHAPFDAKSPSDKKIFGTGTELKEYENSVYYTDLNIEAIIEQVKEKSKSKPWIIFITSDHGTHVDGKRISRSLDLPASYMVPGIVLTDSQNIYNTIVKPYADCKKLFHKNFSEMIAKALHRDVPIGSCDKGVLFNGLLNGYDSRFVDIDEDGAVKLSVFSETKS</sequence>
<evidence type="ECO:0000256" key="1">
    <source>
        <dbReference type="ARBA" id="ARBA00038481"/>
    </source>
</evidence>
<dbReference type="RefSeq" id="WP_022612778.1">
    <property type="nucleotide sequence ID" value="NZ_LK391965.1"/>
</dbReference>
<evidence type="ECO:0000259" key="3">
    <source>
        <dbReference type="Pfam" id="PF00884"/>
    </source>
</evidence>
<dbReference type="GO" id="GO:0005886">
    <property type="term" value="C:plasma membrane"/>
    <property type="evidence" value="ECO:0007669"/>
    <property type="project" value="UniProtKB-SubCell"/>
</dbReference>
<dbReference type="AlphaFoldDB" id="A0AAV2VU27"/>
<dbReference type="InterPro" id="IPR000917">
    <property type="entry name" value="Sulfatase_N"/>
</dbReference>
<accession>A0AAV2VU27</accession>
<dbReference type="Proteomes" id="UP000018211">
    <property type="component" value="Unassembled WGS sequence"/>
</dbReference>
<feature type="transmembrane region" description="Helical" evidence="2">
    <location>
        <begin position="63"/>
        <end position="85"/>
    </location>
</feature>
<feature type="domain" description="Sulfatase N-terminal" evidence="3">
    <location>
        <begin position="222"/>
        <end position="466"/>
    </location>
</feature>
<dbReference type="PANTHER" id="PTHR30443:SF4">
    <property type="entry name" value="PHOSPHOETHANOLAMINE TRANSFERASE OPGE-RELATED"/>
    <property type="match status" value="1"/>
</dbReference>
<protein>
    <recommendedName>
        <fullName evidence="3">Sulfatase N-terminal domain-containing protein</fullName>
    </recommendedName>
</protein>
<keyword evidence="2" id="KW-0472">Membrane</keyword>
<dbReference type="Gene3D" id="3.40.720.10">
    <property type="entry name" value="Alkaline Phosphatase, subunit A"/>
    <property type="match status" value="1"/>
</dbReference>
<comment type="caution">
    <text evidence="4">The sequence shown here is derived from an EMBL/GenBank/DDBJ whole genome shotgun (WGS) entry which is preliminary data.</text>
</comment>
<organism evidence="4 5">
    <name type="scientific">Vibrio nigripulchritudo SOn1</name>
    <dbReference type="NCBI Taxonomy" id="1238450"/>
    <lineage>
        <taxon>Bacteria</taxon>
        <taxon>Pseudomonadati</taxon>
        <taxon>Pseudomonadota</taxon>
        <taxon>Gammaproteobacteria</taxon>
        <taxon>Vibrionales</taxon>
        <taxon>Vibrionaceae</taxon>
        <taxon>Vibrio</taxon>
    </lineage>
</organism>
<gene>
    <name evidence="4" type="ORF">VIBNISOn1_480032</name>
</gene>
<dbReference type="InterPro" id="IPR017850">
    <property type="entry name" value="Alkaline_phosphatase_core_sf"/>
</dbReference>
<dbReference type="EMBL" id="CAOF01000140">
    <property type="protein sequence ID" value="CCO48233.1"/>
    <property type="molecule type" value="Genomic_DNA"/>
</dbReference>
<dbReference type="InterPro" id="IPR040423">
    <property type="entry name" value="PEA_transferase"/>
</dbReference>
<dbReference type="SUPFAM" id="SSF53649">
    <property type="entry name" value="Alkaline phosphatase-like"/>
    <property type="match status" value="1"/>
</dbReference>
<feature type="transmembrane region" description="Helical" evidence="2">
    <location>
        <begin position="139"/>
        <end position="157"/>
    </location>
</feature>
<feature type="transmembrane region" description="Helical" evidence="2">
    <location>
        <begin position="39"/>
        <end position="56"/>
    </location>
</feature>
<dbReference type="GO" id="GO:0009244">
    <property type="term" value="P:lipopolysaccharide core region biosynthetic process"/>
    <property type="evidence" value="ECO:0007669"/>
    <property type="project" value="TreeGrafter"/>
</dbReference>
<comment type="similarity">
    <text evidence="1">Belongs to the phosphoethanolamine transferase family.</text>
</comment>
<evidence type="ECO:0000313" key="4">
    <source>
        <dbReference type="EMBL" id="CCO48233.1"/>
    </source>
</evidence>
<keyword evidence="2" id="KW-0812">Transmembrane</keyword>
<feature type="transmembrane region" description="Helical" evidence="2">
    <location>
        <begin position="105"/>
        <end position="132"/>
    </location>
</feature>
<evidence type="ECO:0000313" key="5">
    <source>
        <dbReference type="Proteomes" id="UP000018211"/>
    </source>
</evidence>